<keyword evidence="1" id="KW-1133">Transmembrane helix</keyword>
<feature type="transmembrane region" description="Helical" evidence="1">
    <location>
        <begin position="46"/>
        <end position="65"/>
    </location>
</feature>
<comment type="caution">
    <text evidence="2">The sequence shown here is derived from an EMBL/GenBank/DDBJ whole genome shotgun (WGS) entry which is preliminary data.</text>
</comment>
<protein>
    <submittedName>
        <fullName evidence="2">STM3941 family protein</fullName>
    </submittedName>
</protein>
<gene>
    <name evidence="2" type="ORF">AB0H04_42250</name>
</gene>
<keyword evidence="3" id="KW-1185">Reference proteome</keyword>
<reference evidence="2 3" key="1">
    <citation type="submission" date="2024-06" db="EMBL/GenBank/DDBJ databases">
        <title>The Natural Products Discovery Center: Release of the First 8490 Sequenced Strains for Exploring Actinobacteria Biosynthetic Diversity.</title>
        <authorList>
            <person name="Kalkreuter E."/>
            <person name="Kautsar S.A."/>
            <person name="Yang D."/>
            <person name="Bader C.D."/>
            <person name="Teijaro C.N."/>
            <person name="Fluegel L."/>
            <person name="Davis C.M."/>
            <person name="Simpson J.R."/>
            <person name="Lauterbach L."/>
            <person name="Steele A.D."/>
            <person name="Gui C."/>
            <person name="Meng S."/>
            <person name="Li G."/>
            <person name="Viehrig K."/>
            <person name="Ye F."/>
            <person name="Su P."/>
            <person name="Kiefer A.F."/>
            <person name="Nichols A."/>
            <person name="Cepeda A.J."/>
            <person name="Yan W."/>
            <person name="Fan B."/>
            <person name="Jiang Y."/>
            <person name="Adhikari A."/>
            <person name="Zheng C.-J."/>
            <person name="Schuster L."/>
            <person name="Cowan T.M."/>
            <person name="Smanski M.J."/>
            <person name="Chevrette M.G."/>
            <person name="De Carvalho L.P.S."/>
            <person name="Shen B."/>
        </authorList>
    </citation>
    <scope>NUCLEOTIDE SEQUENCE [LARGE SCALE GENOMIC DNA]</scope>
    <source>
        <strain evidence="2 3">NPDC020594</strain>
    </source>
</reference>
<dbReference type="RefSeq" id="WP_234329179.1">
    <property type="nucleotide sequence ID" value="NZ_JBFAEG010000050.1"/>
</dbReference>
<evidence type="ECO:0000256" key="1">
    <source>
        <dbReference type="SAM" id="Phobius"/>
    </source>
</evidence>
<dbReference type="EMBL" id="JBFAEG010000050">
    <property type="protein sequence ID" value="MEU5713368.1"/>
    <property type="molecule type" value="Genomic_DNA"/>
</dbReference>
<accession>A0ABV3AN28</accession>
<evidence type="ECO:0000313" key="2">
    <source>
        <dbReference type="EMBL" id="MEU5713368.1"/>
    </source>
</evidence>
<name>A0ABV3AN28_9ACTN</name>
<organism evidence="2 3">
    <name type="scientific">Streptomyces flaveolus</name>
    <dbReference type="NCBI Taxonomy" id="67297"/>
    <lineage>
        <taxon>Bacteria</taxon>
        <taxon>Bacillati</taxon>
        <taxon>Actinomycetota</taxon>
        <taxon>Actinomycetes</taxon>
        <taxon>Kitasatosporales</taxon>
        <taxon>Streptomycetaceae</taxon>
        <taxon>Streptomyces</taxon>
    </lineage>
</organism>
<keyword evidence="1" id="KW-0812">Transmembrane</keyword>
<evidence type="ECO:0000313" key="3">
    <source>
        <dbReference type="Proteomes" id="UP001551011"/>
    </source>
</evidence>
<proteinExistence type="predicted"/>
<feature type="transmembrane region" description="Helical" evidence="1">
    <location>
        <begin position="21"/>
        <end position="40"/>
    </location>
</feature>
<keyword evidence="1" id="KW-0472">Membrane</keyword>
<sequence>MIGKGAPLPPTVFPLAKGRAWAMLAGSLVFVALGVVFLVAHSTVKMTVAGALAVAFFGLCSAIFIQRLFRDRPELVLDDAGVDHVRLGRFGWDEIAAVRIREQRVRNTSQRFIELVLHDPDAYLARAPKVVRRTASMNARLGFGPANMATNTLPAPPEAVLDAMRRHCPGLPVQQH</sequence>
<dbReference type="Proteomes" id="UP001551011">
    <property type="component" value="Unassembled WGS sequence"/>
</dbReference>
<dbReference type="InterPro" id="IPR048136">
    <property type="entry name" value="STM3941-like"/>
</dbReference>
<dbReference type="NCBIfam" id="NF041635">
    <property type="entry name" value="STM3941_fam"/>
    <property type="match status" value="1"/>
</dbReference>